<dbReference type="RefSeq" id="WP_102195917.1">
    <property type="nucleotide sequence ID" value="NZ_NIPR01000012.1"/>
</dbReference>
<evidence type="ECO:0000256" key="4">
    <source>
        <dbReference type="ARBA" id="ARBA00022827"/>
    </source>
</evidence>
<evidence type="ECO:0000259" key="8">
    <source>
        <dbReference type="Pfam" id="PF02852"/>
    </source>
</evidence>
<dbReference type="SUPFAM" id="SSF51905">
    <property type="entry name" value="FAD/NAD(P)-binding domain"/>
    <property type="match status" value="2"/>
</dbReference>
<dbReference type="Gene3D" id="3.30.390.30">
    <property type="match status" value="1"/>
</dbReference>
<evidence type="ECO:0000313" key="11">
    <source>
        <dbReference type="Proteomes" id="UP000235649"/>
    </source>
</evidence>
<dbReference type="EMBL" id="NIPR01000012">
    <property type="protein sequence ID" value="PMD71410.1"/>
    <property type="molecule type" value="Genomic_DNA"/>
</dbReference>
<evidence type="ECO:0000256" key="3">
    <source>
        <dbReference type="ARBA" id="ARBA00022630"/>
    </source>
</evidence>
<keyword evidence="11" id="KW-1185">Reference proteome</keyword>
<protein>
    <submittedName>
        <fullName evidence="10">FAD-dependent oxidoreductase</fullName>
    </submittedName>
</protein>
<evidence type="ECO:0000256" key="1">
    <source>
        <dbReference type="ARBA" id="ARBA00001974"/>
    </source>
</evidence>
<evidence type="ECO:0000256" key="2">
    <source>
        <dbReference type="ARBA" id="ARBA00009130"/>
    </source>
</evidence>
<dbReference type="Gene3D" id="3.50.50.60">
    <property type="entry name" value="FAD/NAD(P)-binding domain"/>
    <property type="match status" value="2"/>
</dbReference>
<keyword evidence="5" id="KW-0560">Oxidoreductase</keyword>
<evidence type="ECO:0000256" key="7">
    <source>
        <dbReference type="ARBA" id="ARBA00023284"/>
    </source>
</evidence>
<feature type="domain" description="FAD/NAD(P)-binding" evidence="9">
    <location>
        <begin position="1"/>
        <end position="295"/>
    </location>
</feature>
<dbReference type="InterPro" id="IPR050260">
    <property type="entry name" value="FAD-bd_OxRdtase"/>
</dbReference>
<evidence type="ECO:0000259" key="9">
    <source>
        <dbReference type="Pfam" id="PF07992"/>
    </source>
</evidence>
<dbReference type="InterPro" id="IPR004099">
    <property type="entry name" value="Pyr_nucl-diS_OxRdtase_dimer"/>
</dbReference>
<dbReference type="GO" id="GO:0016491">
    <property type="term" value="F:oxidoreductase activity"/>
    <property type="evidence" value="ECO:0007669"/>
    <property type="project" value="UniProtKB-KW"/>
</dbReference>
<dbReference type="AlphaFoldDB" id="A0A2N7AUU5"/>
<keyword evidence="7" id="KW-0676">Redox-active center</keyword>
<dbReference type="PANTHER" id="PTHR43429">
    <property type="entry name" value="PYRIDINE NUCLEOTIDE-DISULFIDE OXIDOREDUCTASE DOMAIN-CONTAINING"/>
    <property type="match status" value="1"/>
</dbReference>
<comment type="similarity">
    <text evidence="2">Belongs to the class-III pyridine nucleotide-disulfide oxidoreductase family.</text>
</comment>
<dbReference type="SUPFAM" id="SSF55424">
    <property type="entry name" value="FAD/NAD-linked reductases, dimerisation (C-terminal) domain"/>
    <property type="match status" value="1"/>
</dbReference>
<keyword evidence="3" id="KW-0285">Flavoprotein</keyword>
<dbReference type="PANTHER" id="PTHR43429:SF1">
    <property type="entry name" value="NAD(P)H SULFUR OXIDOREDUCTASE (COA-DEPENDENT)"/>
    <property type="match status" value="1"/>
</dbReference>
<dbReference type="Pfam" id="PF02852">
    <property type="entry name" value="Pyr_redox_dim"/>
    <property type="match status" value="1"/>
</dbReference>
<keyword evidence="6" id="KW-0558">Oxidation</keyword>
<dbReference type="Proteomes" id="UP000235649">
    <property type="component" value="Unassembled WGS sequence"/>
</dbReference>
<dbReference type="PRINTS" id="PR00469">
    <property type="entry name" value="PNDRDTASEII"/>
</dbReference>
<comment type="cofactor">
    <cofactor evidence="1">
        <name>FAD</name>
        <dbReference type="ChEBI" id="CHEBI:57692"/>
    </cofactor>
</comment>
<dbReference type="InterPro" id="IPR023753">
    <property type="entry name" value="FAD/NAD-binding_dom"/>
</dbReference>
<feature type="domain" description="Pyridine nucleotide-disulphide oxidoreductase dimerisation" evidence="8">
    <location>
        <begin position="320"/>
        <end position="417"/>
    </location>
</feature>
<name>A0A2N7AUU5_9LACO</name>
<evidence type="ECO:0000256" key="6">
    <source>
        <dbReference type="ARBA" id="ARBA00023097"/>
    </source>
</evidence>
<proteinExistence type="inferred from homology"/>
<dbReference type="OrthoDB" id="9802028at2"/>
<gene>
    <name evidence="10" type="ORF">CBP76_05375</name>
</gene>
<dbReference type="PRINTS" id="PR00368">
    <property type="entry name" value="FADPNR"/>
</dbReference>
<accession>A0A2N7AUU5</accession>
<dbReference type="InterPro" id="IPR036188">
    <property type="entry name" value="FAD/NAD-bd_sf"/>
</dbReference>
<comment type="caution">
    <text evidence="10">The sequence shown here is derived from an EMBL/GenBank/DDBJ whole genome shotgun (WGS) entry which is preliminary data.</text>
</comment>
<dbReference type="Pfam" id="PF07992">
    <property type="entry name" value="Pyr_redox_2"/>
    <property type="match status" value="1"/>
</dbReference>
<sequence length="437" mass="48326">MKIVVLGASHGGFETVEELLATYDDLEIKWFEKNDLAAVIGWDKETTIHKIKELEDRQVEIFNKTEVIKVNAKEHKVEAVDRNGNKISESYDKLILSPGAKPNMLPVSGNDLKNIQTLGGREDMDMIREKAQDPTIENVVVVGAGYIGVGAVQILGMAHKNITLIDVSELPLSTYLDSEFTHKIMSEFVDKGVHLAMHNFVQNFVGNDQNEVTSVVTDKAEYPADLVVVAAGSHPNTEWLNGVVDMTERGLIKTDKYLHTSNPDIFAIGDVTEVFYNPGQNDMNISLASNARLQASYVVRNLKDDCYSINGVQGTSAWMAFDYKFAATGLNETTAKRLDVAIDSAFIEVDVPRDHTQISHILFKVVFDPKTRAILGAQIMSKDNLNDNINAISIAIQAKLTIDQLAYGDFFFEPGLKSQRSIFNLVGLKAIEKGTSN</sequence>
<keyword evidence="4" id="KW-0274">FAD</keyword>
<evidence type="ECO:0000313" key="10">
    <source>
        <dbReference type="EMBL" id="PMD71410.1"/>
    </source>
</evidence>
<dbReference type="InterPro" id="IPR016156">
    <property type="entry name" value="FAD/NAD-linked_Rdtase_dimer_sf"/>
</dbReference>
<evidence type="ECO:0000256" key="5">
    <source>
        <dbReference type="ARBA" id="ARBA00023002"/>
    </source>
</evidence>
<reference evidence="10 11" key="1">
    <citation type="submission" date="2017-05" db="EMBL/GenBank/DDBJ databases">
        <title>Lactobacillus nurukis nov., sp. nov., isolated from nuruk.</title>
        <authorList>
            <person name="Kim S.-J."/>
        </authorList>
    </citation>
    <scope>NUCLEOTIDE SEQUENCE [LARGE SCALE GENOMIC DNA]</scope>
    <source>
        <strain evidence="10 11">SYF10-1a</strain>
    </source>
</reference>
<organism evidence="10 11">
    <name type="scientific">Companilactobacillus nuruki</name>
    <dbReference type="NCBI Taxonomy" id="1993540"/>
    <lineage>
        <taxon>Bacteria</taxon>
        <taxon>Bacillati</taxon>
        <taxon>Bacillota</taxon>
        <taxon>Bacilli</taxon>
        <taxon>Lactobacillales</taxon>
        <taxon>Lactobacillaceae</taxon>
        <taxon>Companilactobacillus</taxon>
    </lineage>
</organism>